<protein>
    <submittedName>
        <fullName evidence="8">2-hydroxyacid dehydrogenase family protein</fullName>
    </submittedName>
</protein>
<dbReference type="Pfam" id="PF02826">
    <property type="entry name" value="2-Hacid_dh_C"/>
    <property type="match status" value="1"/>
</dbReference>
<reference evidence="8 9" key="1">
    <citation type="submission" date="2024-03" db="EMBL/GenBank/DDBJ databases">
        <title>Human intestinal bacterial collection.</title>
        <authorList>
            <person name="Pauvert C."/>
            <person name="Hitch T.C.A."/>
            <person name="Clavel T."/>
        </authorList>
    </citation>
    <scope>NUCLEOTIDE SEQUENCE [LARGE SCALE GENOMIC DNA]</scope>
    <source>
        <strain evidence="8 9">CLA-SR-H021</strain>
    </source>
</reference>
<dbReference type="InterPro" id="IPR050857">
    <property type="entry name" value="D-2-hydroxyacid_DH"/>
</dbReference>
<dbReference type="PANTHER" id="PTHR42789:SF1">
    <property type="entry name" value="D-ISOMER SPECIFIC 2-HYDROXYACID DEHYDROGENASE FAMILY PROTEIN (AFU_ORTHOLOGUE AFUA_6G10090)"/>
    <property type="match status" value="1"/>
</dbReference>
<dbReference type="InterPro" id="IPR006140">
    <property type="entry name" value="D-isomer_DH_NAD-bd"/>
</dbReference>
<proteinExistence type="inferred from homology"/>
<organism evidence="8 9">
    <name type="scientific">Enterocloster hominis</name>
    <name type="common">ex Hitch et al. 2024</name>
    <dbReference type="NCBI Taxonomy" id="1917870"/>
    <lineage>
        <taxon>Bacteria</taxon>
        <taxon>Bacillati</taxon>
        <taxon>Bacillota</taxon>
        <taxon>Clostridia</taxon>
        <taxon>Lachnospirales</taxon>
        <taxon>Lachnospiraceae</taxon>
        <taxon>Enterocloster</taxon>
    </lineage>
</organism>
<dbReference type="Pfam" id="PF00389">
    <property type="entry name" value="2-Hacid_dh"/>
    <property type="match status" value="1"/>
</dbReference>
<dbReference type="Gene3D" id="3.40.50.720">
    <property type="entry name" value="NAD(P)-binding Rossmann-like Domain"/>
    <property type="match status" value="2"/>
</dbReference>
<dbReference type="PANTHER" id="PTHR42789">
    <property type="entry name" value="D-ISOMER SPECIFIC 2-HYDROXYACID DEHYDROGENASE FAMILY PROTEIN (AFU_ORTHOLOGUE AFUA_6G10090)"/>
    <property type="match status" value="1"/>
</dbReference>
<dbReference type="InterPro" id="IPR029752">
    <property type="entry name" value="D-isomer_DH_CS1"/>
</dbReference>
<evidence type="ECO:0000256" key="4">
    <source>
        <dbReference type="ARBA" id="ARBA00023027"/>
    </source>
</evidence>
<sequence length="329" mass="35989">MLKVLCTKWIPDECVQEYEDVFEFIRPDRMKGSFSQTELKGMIAEAEVLFSIAGTPVTRPIMDAGKCLKMIASLGVGFDHVDMGHADCLGLPVINSPTQVSDPTAEHTVALIMGIFHNLYRYTAQIKRGVWSTEPFGTTQTSVAGHVLGIIGMGRIGQCVGRKAAALGMDVSYYDPVRLSTEIEEKEGFRYGTLEEVIKESDCISLHVPYTGENRHMFGASAFALMKTGSYFVNASRGALVDLKALADALKTGRLKGAALDVFETEPYAGGELEGMEQVILTPHVASETWDARIHMAGECLDGVKKLSEGIIPDNVVNKKILKYWKGVM</sequence>
<dbReference type="InterPro" id="IPR029753">
    <property type="entry name" value="D-isomer_DH_CS"/>
</dbReference>
<dbReference type="RefSeq" id="WP_349118559.1">
    <property type="nucleotide sequence ID" value="NZ_JBBMFM010000112.1"/>
</dbReference>
<evidence type="ECO:0000256" key="5">
    <source>
        <dbReference type="RuleBase" id="RU003719"/>
    </source>
</evidence>
<feature type="domain" description="D-isomer specific 2-hydroxyacid dehydrogenase catalytic" evidence="6">
    <location>
        <begin position="10"/>
        <end position="318"/>
    </location>
</feature>
<dbReference type="InterPro" id="IPR006139">
    <property type="entry name" value="D-isomer_2_OHA_DH_cat_dom"/>
</dbReference>
<evidence type="ECO:0000259" key="6">
    <source>
        <dbReference type="Pfam" id="PF00389"/>
    </source>
</evidence>
<dbReference type="Proteomes" id="UP001454086">
    <property type="component" value="Unassembled WGS sequence"/>
</dbReference>
<evidence type="ECO:0000256" key="3">
    <source>
        <dbReference type="ARBA" id="ARBA00023002"/>
    </source>
</evidence>
<keyword evidence="9" id="KW-1185">Reference proteome</keyword>
<gene>
    <name evidence="8" type="ORF">WMQ36_21575</name>
</gene>
<dbReference type="PROSITE" id="PS00671">
    <property type="entry name" value="D_2_HYDROXYACID_DH_3"/>
    <property type="match status" value="1"/>
</dbReference>
<evidence type="ECO:0000313" key="8">
    <source>
        <dbReference type="EMBL" id="MEQ2427558.1"/>
    </source>
</evidence>
<name>A0ABV1DB08_9FIRM</name>
<keyword evidence="2" id="KW-0028">Amino-acid biosynthesis</keyword>
<evidence type="ECO:0000256" key="2">
    <source>
        <dbReference type="ARBA" id="ARBA00022605"/>
    </source>
</evidence>
<dbReference type="PROSITE" id="PS00065">
    <property type="entry name" value="D_2_HYDROXYACID_DH_1"/>
    <property type="match status" value="1"/>
</dbReference>
<comment type="caution">
    <text evidence="8">The sequence shown here is derived from an EMBL/GenBank/DDBJ whole genome shotgun (WGS) entry which is preliminary data.</text>
</comment>
<keyword evidence="3 5" id="KW-0560">Oxidoreductase</keyword>
<evidence type="ECO:0000313" key="9">
    <source>
        <dbReference type="Proteomes" id="UP001454086"/>
    </source>
</evidence>
<evidence type="ECO:0000256" key="1">
    <source>
        <dbReference type="ARBA" id="ARBA00005854"/>
    </source>
</evidence>
<dbReference type="InterPro" id="IPR036291">
    <property type="entry name" value="NAD(P)-bd_dom_sf"/>
</dbReference>
<evidence type="ECO:0000259" key="7">
    <source>
        <dbReference type="Pfam" id="PF02826"/>
    </source>
</evidence>
<feature type="domain" description="D-isomer specific 2-hydroxyacid dehydrogenase NAD-binding" evidence="7">
    <location>
        <begin position="109"/>
        <end position="286"/>
    </location>
</feature>
<dbReference type="SUPFAM" id="SSF51735">
    <property type="entry name" value="NAD(P)-binding Rossmann-fold domains"/>
    <property type="match status" value="1"/>
</dbReference>
<dbReference type="CDD" id="cd12178">
    <property type="entry name" value="2-Hacid_dh_13"/>
    <property type="match status" value="1"/>
</dbReference>
<comment type="similarity">
    <text evidence="1 5">Belongs to the D-isomer specific 2-hydroxyacid dehydrogenase family.</text>
</comment>
<keyword evidence="4" id="KW-0520">NAD</keyword>
<dbReference type="EMBL" id="JBBMFM010000112">
    <property type="protein sequence ID" value="MEQ2427558.1"/>
    <property type="molecule type" value="Genomic_DNA"/>
</dbReference>
<accession>A0ABV1DB08</accession>
<dbReference type="SUPFAM" id="SSF52283">
    <property type="entry name" value="Formate/glycerate dehydrogenase catalytic domain-like"/>
    <property type="match status" value="1"/>
</dbReference>